<sequence length="142" mass="16396">MTTRNDEFPVPDAWFHLHVSYGETDSAGVVYYGEYMHWFERARSQLIRDRGMSYAEIEKRGILLPVLKAEARYLRPARYDEQVAVRCAVSEWGRASVTFVYQVWGPPDLQTLLTTGTTVHASIGPDWKSVRIPDWLKALFID</sequence>
<dbReference type="InterPro" id="IPR006684">
    <property type="entry name" value="YbgC/YbaW"/>
</dbReference>
<comment type="caution">
    <text evidence="3">The sequence shown here is derived from an EMBL/GenBank/DDBJ whole genome shotgun (WGS) entry which is preliminary data.</text>
</comment>
<comment type="similarity">
    <text evidence="1">Belongs to the 4-hydroxybenzoyl-CoA thioesterase family.</text>
</comment>
<dbReference type="eggNOG" id="COG0824">
    <property type="taxonomic scope" value="Bacteria"/>
</dbReference>
<dbReference type="STRING" id="1121439.dsat_1853"/>
<dbReference type="Proteomes" id="UP000014975">
    <property type="component" value="Unassembled WGS sequence"/>
</dbReference>
<dbReference type="EMBL" id="ATHI01000002">
    <property type="protein sequence ID" value="EPR35749.1"/>
    <property type="molecule type" value="Genomic_DNA"/>
</dbReference>
<gene>
    <name evidence="3" type="ORF">dsat_1853</name>
</gene>
<dbReference type="PANTHER" id="PTHR31793">
    <property type="entry name" value="4-HYDROXYBENZOYL-COA THIOESTERASE FAMILY MEMBER"/>
    <property type="match status" value="1"/>
</dbReference>
<evidence type="ECO:0000256" key="1">
    <source>
        <dbReference type="ARBA" id="ARBA00005953"/>
    </source>
</evidence>
<reference evidence="3 4" key="1">
    <citation type="journal article" date="2013" name="Genome Announc.">
        <title>Draft genome sequences for three mercury-methylating, sulfate-reducing bacteria.</title>
        <authorList>
            <person name="Brown S.D."/>
            <person name="Hurt R.A.Jr."/>
            <person name="Gilmour C.C."/>
            <person name="Elias D.A."/>
        </authorList>
    </citation>
    <scope>NUCLEOTIDE SEQUENCE [LARGE SCALE GENOMIC DNA]</scope>
    <source>
        <strain evidence="3 4">DSM 16529</strain>
    </source>
</reference>
<dbReference type="PIRSF" id="PIRSF003230">
    <property type="entry name" value="YbgC"/>
    <property type="match status" value="1"/>
</dbReference>
<evidence type="ECO:0000256" key="2">
    <source>
        <dbReference type="ARBA" id="ARBA00022801"/>
    </source>
</evidence>
<dbReference type="OrthoDB" id="9808429at2"/>
<organism evidence="3 4">
    <name type="scientific">Alkalidesulfovibrio alkalitolerans DSM 16529</name>
    <dbReference type="NCBI Taxonomy" id="1121439"/>
    <lineage>
        <taxon>Bacteria</taxon>
        <taxon>Pseudomonadati</taxon>
        <taxon>Thermodesulfobacteriota</taxon>
        <taxon>Desulfovibrionia</taxon>
        <taxon>Desulfovibrionales</taxon>
        <taxon>Desulfovibrionaceae</taxon>
        <taxon>Alkalidesulfovibrio</taxon>
    </lineage>
</organism>
<dbReference type="CDD" id="cd00586">
    <property type="entry name" value="4HBT"/>
    <property type="match status" value="1"/>
</dbReference>
<dbReference type="AlphaFoldDB" id="S7UP49"/>
<dbReference type="NCBIfam" id="TIGR00051">
    <property type="entry name" value="YbgC/FadM family acyl-CoA thioesterase"/>
    <property type="match status" value="1"/>
</dbReference>
<dbReference type="Gene3D" id="3.10.129.10">
    <property type="entry name" value="Hotdog Thioesterase"/>
    <property type="match status" value="1"/>
</dbReference>
<evidence type="ECO:0000313" key="4">
    <source>
        <dbReference type="Proteomes" id="UP000014975"/>
    </source>
</evidence>
<dbReference type="InterPro" id="IPR029069">
    <property type="entry name" value="HotDog_dom_sf"/>
</dbReference>
<proteinExistence type="inferred from homology"/>
<evidence type="ECO:0000313" key="3">
    <source>
        <dbReference type="EMBL" id="EPR35749.1"/>
    </source>
</evidence>
<dbReference type="InterPro" id="IPR050563">
    <property type="entry name" value="4-hydroxybenzoyl-CoA_TE"/>
</dbReference>
<dbReference type="Pfam" id="PF13279">
    <property type="entry name" value="4HBT_2"/>
    <property type="match status" value="1"/>
</dbReference>
<protein>
    <submittedName>
        <fullName evidence="3">4-hydroxybenzoyl-CoA thioesterase</fullName>
    </submittedName>
</protein>
<dbReference type="SUPFAM" id="SSF54637">
    <property type="entry name" value="Thioesterase/thiol ester dehydrase-isomerase"/>
    <property type="match status" value="1"/>
</dbReference>
<dbReference type="RefSeq" id="WP_020885739.1">
    <property type="nucleotide sequence ID" value="NZ_ATHI01000002.1"/>
</dbReference>
<keyword evidence="4" id="KW-1185">Reference proteome</keyword>
<name>S7UP49_9BACT</name>
<dbReference type="PATRIC" id="fig|1121439.3.peg.239"/>
<dbReference type="GO" id="GO:0047617">
    <property type="term" value="F:fatty acyl-CoA hydrolase activity"/>
    <property type="evidence" value="ECO:0007669"/>
    <property type="project" value="TreeGrafter"/>
</dbReference>
<accession>S7UP49</accession>
<keyword evidence="2" id="KW-0378">Hydrolase</keyword>
<dbReference type="PANTHER" id="PTHR31793:SF27">
    <property type="entry name" value="NOVEL THIOESTERASE SUPERFAMILY DOMAIN AND SAPOSIN A-TYPE DOMAIN CONTAINING PROTEIN (0610012H03RIK)"/>
    <property type="match status" value="1"/>
</dbReference>